<gene>
    <name evidence="2" type="ordered locus">Ctha_0200</name>
</gene>
<keyword evidence="3" id="KW-1185">Reference proteome</keyword>
<dbReference type="HOGENOM" id="CLU_975560_0_0_10"/>
<name>B3QT28_CHLT3</name>
<dbReference type="EMBL" id="CP001100">
    <property type="protein sequence ID" value="ACF12671.1"/>
    <property type="molecule type" value="Genomic_DNA"/>
</dbReference>
<feature type="compositionally biased region" description="Basic and acidic residues" evidence="1">
    <location>
        <begin position="213"/>
        <end position="223"/>
    </location>
</feature>
<dbReference type="AlphaFoldDB" id="B3QT28"/>
<dbReference type="RefSeq" id="WP_012498755.1">
    <property type="nucleotide sequence ID" value="NC_011026.1"/>
</dbReference>
<feature type="compositionally biased region" description="Basic and acidic residues" evidence="1">
    <location>
        <begin position="238"/>
        <end position="248"/>
    </location>
</feature>
<feature type="compositionally biased region" description="Basic and acidic residues" evidence="1">
    <location>
        <begin position="178"/>
        <end position="194"/>
    </location>
</feature>
<dbReference type="eggNOG" id="COG3087">
    <property type="taxonomic scope" value="Bacteria"/>
</dbReference>
<dbReference type="STRING" id="517418.Ctha_0200"/>
<feature type="compositionally biased region" description="Polar residues" evidence="1">
    <location>
        <begin position="249"/>
        <end position="259"/>
    </location>
</feature>
<accession>B3QT28</accession>
<feature type="region of interest" description="Disordered" evidence="1">
    <location>
        <begin position="163"/>
        <end position="262"/>
    </location>
</feature>
<evidence type="ECO:0000256" key="1">
    <source>
        <dbReference type="SAM" id="MobiDB-lite"/>
    </source>
</evidence>
<evidence type="ECO:0000313" key="3">
    <source>
        <dbReference type="Proteomes" id="UP000001208"/>
    </source>
</evidence>
<reference evidence="2 3" key="1">
    <citation type="submission" date="2008-06" db="EMBL/GenBank/DDBJ databases">
        <title>Complete sequence of Chloroherpeton thalassium ATCC 35110.</title>
        <authorList>
            <consortium name="US DOE Joint Genome Institute"/>
            <person name="Lucas S."/>
            <person name="Copeland A."/>
            <person name="Lapidus A."/>
            <person name="Glavina del Rio T."/>
            <person name="Dalin E."/>
            <person name="Tice H."/>
            <person name="Bruce D."/>
            <person name="Goodwin L."/>
            <person name="Pitluck S."/>
            <person name="Schmutz J."/>
            <person name="Larimer F."/>
            <person name="Land M."/>
            <person name="Hauser L."/>
            <person name="Kyrpides N."/>
            <person name="Mikhailova N."/>
            <person name="Liu Z."/>
            <person name="Li T."/>
            <person name="Zhao F."/>
            <person name="Overmann J."/>
            <person name="Bryant D.A."/>
            <person name="Richardson P."/>
        </authorList>
    </citation>
    <scope>NUCLEOTIDE SEQUENCE [LARGE SCALE GENOMIC DNA]</scope>
    <source>
        <strain evidence="3">ATCC 35110 / GB-78</strain>
    </source>
</reference>
<organism evidence="2 3">
    <name type="scientific">Chloroherpeton thalassium (strain ATCC 35110 / GB-78)</name>
    <dbReference type="NCBI Taxonomy" id="517418"/>
    <lineage>
        <taxon>Bacteria</taxon>
        <taxon>Pseudomonadati</taxon>
        <taxon>Chlorobiota</taxon>
        <taxon>Chlorobiia</taxon>
        <taxon>Chlorobiales</taxon>
        <taxon>Chloroherpetonaceae</taxon>
        <taxon>Chloroherpeton</taxon>
    </lineage>
</organism>
<sequence>MNNEIFAKVLAPSLGFDKDKVVQYIDKLFEQSLEELLLQGTVSFAGVGVLKRVYHPAEPRQEKDGNLFLFPPRQSVQLTSSSSENPEDFVYDIALSQFNLNEVHALKFSKGVAATLQKVLEVKGEVEIGNIGALKKAEDGTVTFEESDWLLELLNKQYAHLKPAPVSSKKSQENAAAEFEKTMNPDASAERLQAEQKGQADVLSYETASTASSKDDESEREEFGELIDISSKATGTASEEKAAKKPLESSKQNQKTTMESPKHLYKKMIVNHRFHPVKAKAKSMI</sequence>
<dbReference type="Proteomes" id="UP000001208">
    <property type="component" value="Chromosome"/>
</dbReference>
<evidence type="ECO:0000313" key="2">
    <source>
        <dbReference type="EMBL" id="ACF12671.1"/>
    </source>
</evidence>
<dbReference type="KEGG" id="cts:Ctha_0200"/>
<protein>
    <submittedName>
        <fullName evidence="2">Uncharacterized protein</fullName>
    </submittedName>
</protein>
<proteinExistence type="predicted"/>